<dbReference type="STRING" id="685588.A0A067S554"/>
<dbReference type="InterPro" id="IPR043502">
    <property type="entry name" value="DNA/RNA_pol_sf"/>
</dbReference>
<dbReference type="PANTHER" id="PTHR24559:SF444">
    <property type="entry name" value="REVERSE TRANSCRIPTASE DOMAIN-CONTAINING PROTEIN"/>
    <property type="match status" value="1"/>
</dbReference>
<dbReference type="Pfam" id="PF00078">
    <property type="entry name" value="RVT_1"/>
    <property type="match status" value="1"/>
</dbReference>
<evidence type="ECO:0000313" key="3">
    <source>
        <dbReference type="Proteomes" id="UP000027222"/>
    </source>
</evidence>
<feature type="non-terminal residue" evidence="2">
    <location>
        <position position="1"/>
    </location>
</feature>
<dbReference type="EMBL" id="KL142429">
    <property type="protein sequence ID" value="KDR65950.1"/>
    <property type="molecule type" value="Genomic_DNA"/>
</dbReference>
<organism evidence="2 3">
    <name type="scientific">Galerina marginata (strain CBS 339.88)</name>
    <dbReference type="NCBI Taxonomy" id="685588"/>
    <lineage>
        <taxon>Eukaryota</taxon>
        <taxon>Fungi</taxon>
        <taxon>Dikarya</taxon>
        <taxon>Basidiomycota</taxon>
        <taxon>Agaricomycotina</taxon>
        <taxon>Agaricomycetes</taxon>
        <taxon>Agaricomycetidae</taxon>
        <taxon>Agaricales</taxon>
        <taxon>Agaricineae</taxon>
        <taxon>Strophariaceae</taxon>
        <taxon>Galerina</taxon>
    </lineage>
</organism>
<accession>A0A067S554</accession>
<feature type="non-terminal residue" evidence="2">
    <location>
        <position position="140"/>
    </location>
</feature>
<dbReference type="AlphaFoldDB" id="A0A067S554"/>
<dbReference type="OrthoDB" id="3250101at2759"/>
<gene>
    <name evidence="2" type="ORF">GALMADRAFT_24820</name>
</gene>
<dbReference type="InterPro" id="IPR053134">
    <property type="entry name" value="RNA-dir_DNA_polymerase"/>
</dbReference>
<dbReference type="PANTHER" id="PTHR24559">
    <property type="entry name" value="TRANSPOSON TY3-I GAG-POL POLYPROTEIN"/>
    <property type="match status" value="1"/>
</dbReference>
<feature type="domain" description="Reverse transcriptase" evidence="1">
    <location>
        <begin position="33"/>
        <end position="136"/>
    </location>
</feature>
<protein>
    <recommendedName>
        <fullName evidence="1">Reverse transcriptase domain-containing protein</fullName>
    </recommendedName>
</protein>
<evidence type="ECO:0000259" key="1">
    <source>
        <dbReference type="Pfam" id="PF00078"/>
    </source>
</evidence>
<dbReference type="CDD" id="cd01647">
    <property type="entry name" value="RT_LTR"/>
    <property type="match status" value="1"/>
</dbReference>
<dbReference type="SUPFAM" id="SSF56672">
    <property type="entry name" value="DNA/RNA polymerases"/>
    <property type="match status" value="1"/>
</dbReference>
<name>A0A067S554_GALM3</name>
<proteinExistence type="predicted"/>
<dbReference type="Proteomes" id="UP000027222">
    <property type="component" value="Unassembled WGS sequence"/>
</dbReference>
<keyword evidence="3" id="KW-1185">Reference proteome</keyword>
<evidence type="ECO:0000313" key="2">
    <source>
        <dbReference type="EMBL" id="KDR65950.1"/>
    </source>
</evidence>
<reference evidence="3" key="1">
    <citation type="journal article" date="2014" name="Proc. Natl. Acad. Sci. U.S.A.">
        <title>Extensive sampling of basidiomycete genomes demonstrates inadequacy of the white-rot/brown-rot paradigm for wood decay fungi.</title>
        <authorList>
            <person name="Riley R."/>
            <person name="Salamov A.A."/>
            <person name="Brown D.W."/>
            <person name="Nagy L.G."/>
            <person name="Floudas D."/>
            <person name="Held B.W."/>
            <person name="Levasseur A."/>
            <person name="Lombard V."/>
            <person name="Morin E."/>
            <person name="Otillar R."/>
            <person name="Lindquist E.A."/>
            <person name="Sun H."/>
            <person name="LaButti K.M."/>
            <person name="Schmutz J."/>
            <person name="Jabbour D."/>
            <person name="Luo H."/>
            <person name="Baker S.E."/>
            <person name="Pisabarro A.G."/>
            <person name="Walton J.D."/>
            <person name="Blanchette R.A."/>
            <person name="Henrissat B."/>
            <person name="Martin F."/>
            <person name="Cullen D."/>
            <person name="Hibbett D.S."/>
            <person name="Grigoriev I.V."/>
        </authorList>
    </citation>
    <scope>NUCLEOTIDE SEQUENCE [LARGE SCALE GENOMIC DNA]</scope>
    <source>
        <strain evidence="3">CBS 339.88</strain>
    </source>
</reference>
<dbReference type="Gene3D" id="3.10.10.10">
    <property type="entry name" value="HIV Type 1 Reverse Transcriptase, subunit A, domain 1"/>
    <property type="match status" value="1"/>
</dbReference>
<dbReference type="InterPro" id="IPR000477">
    <property type="entry name" value="RT_dom"/>
</dbReference>
<sequence>SEQKELDTFIKENLDLGRIHPSASPMASPVFFIKKKDGFLHLVQDYHVLNAMTVKNKYPLPLISELINKLQSAKYFTKLDVCWGFDNVRMKEGDEWKAAFRTNCGLFKWLVMFFGLTDSPATFQTIMNDIFEDLISEGVV</sequence>
<dbReference type="HOGENOM" id="CLU_000384_42_10_1"/>